<dbReference type="EMBL" id="CAWYQH010000141">
    <property type="protein sequence ID" value="CAK8694038.1"/>
    <property type="molecule type" value="Genomic_DNA"/>
</dbReference>
<evidence type="ECO:0000313" key="3">
    <source>
        <dbReference type="EMBL" id="CAK8694038.1"/>
    </source>
</evidence>
<proteinExistence type="predicted"/>
<reference evidence="3 4" key="1">
    <citation type="submission" date="2024-02" db="EMBL/GenBank/DDBJ databases">
        <authorList>
            <person name="Daric V."/>
            <person name="Darras S."/>
        </authorList>
    </citation>
    <scope>NUCLEOTIDE SEQUENCE [LARGE SCALE GENOMIC DNA]</scope>
</reference>
<dbReference type="SUPFAM" id="SSF140741">
    <property type="entry name" value="RUN domain-like"/>
    <property type="match status" value="1"/>
</dbReference>
<evidence type="ECO:0000313" key="4">
    <source>
        <dbReference type="Proteomes" id="UP001642483"/>
    </source>
</evidence>
<gene>
    <name evidence="3" type="ORF">CVLEPA_LOCUS27313</name>
</gene>
<sequence>MENVGKQSPHRFEEKLTCFNEFKSVVERIVSQRSCIIWSVHGGLTSVITAADLIFKHGNKSHTGVLGPVVDYWLFVRGLRWLEPTLAPDIDYLSKLPAASPGKPQFNKAKPIRPRVHFTHGQQWLEKSFKDQSLSRQFKVLLSNKSHLSEHYHDWAYLSDNTFASATLVCIRALEQNSSTLLARIPTPLLGRRRTTKQNSNPRLHRAVTSTSDITTTQTPEKIDENLPRSESDPINAAVESRTIPSNGILAERAEVMQSVNPNLSEDPLGNSPVVMGMMTSLPGCVGGNEWVSKDKEELRQKLLSPCKKKLSFDAAEDRKPLFYDSGESDCEPDDLGFLTSDISPDKTSAKTYYVTMESSIPHNLINTFTTRKLSLIPEASNSASEFKDRRSLNLPDIVTSTESARTDYLDVKEKFGENGNNNRILQIEEHGPINEKSLCETEKNTNSLPQVKVAQKFTHRRSKSEQIKGVKVIDEEADNNLANCDDLNEVANVRIKPSSSLPSLNESPDVCYNDIVPTKAQPKSQSLMSYLRNQDLATCADIDKENAHFDFSDMLIGAIEQMKCKMRDHQTLNKTAGSSMLASRTSTPSLRLPVDETGSSYSHLGDGLMTPRSQFSISESYQSPVGSFLSDPYPQHLAFSAADLPLRTDQTFKSGVDFCDAESTITTMTGRKSVAESFRTAESIAIGLLQTFSDQRHVTEREVDWLISEDDVPQKVQLQIPNLC</sequence>
<dbReference type="InterPro" id="IPR048569">
    <property type="entry name" value="RUBC_PIKBD"/>
</dbReference>
<feature type="domain" description="RUN" evidence="2">
    <location>
        <begin position="38"/>
        <end position="186"/>
    </location>
</feature>
<dbReference type="Proteomes" id="UP001642483">
    <property type="component" value="Unassembled WGS sequence"/>
</dbReference>
<keyword evidence="4" id="KW-1185">Reference proteome</keyword>
<dbReference type="InterPro" id="IPR037213">
    <property type="entry name" value="Run_dom_sf"/>
</dbReference>
<organism evidence="3 4">
    <name type="scientific">Clavelina lepadiformis</name>
    <name type="common">Light-bulb sea squirt</name>
    <name type="synonym">Ascidia lepadiformis</name>
    <dbReference type="NCBI Taxonomy" id="159417"/>
    <lineage>
        <taxon>Eukaryota</taxon>
        <taxon>Metazoa</taxon>
        <taxon>Chordata</taxon>
        <taxon>Tunicata</taxon>
        <taxon>Ascidiacea</taxon>
        <taxon>Aplousobranchia</taxon>
        <taxon>Clavelinidae</taxon>
        <taxon>Clavelina</taxon>
    </lineage>
</organism>
<evidence type="ECO:0000256" key="1">
    <source>
        <dbReference type="SAM" id="MobiDB-lite"/>
    </source>
</evidence>
<dbReference type="CDD" id="cd17686">
    <property type="entry name" value="RUN_RUBCN"/>
    <property type="match status" value="1"/>
</dbReference>
<feature type="compositionally biased region" description="Basic and acidic residues" evidence="1">
    <location>
        <begin position="221"/>
        <end position="232"/>
    </location>
</feature>
<protein>
    <recommendedName>
        <fullName evidence="2">RUN domain-containing protein</fullName>
    </recommendedName>
</protein>
<feature type="region of interest" description="Disordered" evidence="1">
    <location>
        <begin position="211"/>
        <end position="234"/>
    </location>
</feature>
<comment type="caution">
    <text evidence="3">The sequence shown here is derived from an EMBL/GenBank/DDBJ whole genome shotgun (WGS) entry which is preliminary data.</text>
</comment>
<dbReference type="InterPro" id="IPR004012">
    <property type="entry name" value="Run_dom"/>
</dbReference>
<dbReference type="Pfam" id="PF21054">
    <property type="entry name" value="RUBC_PIKBD"/>
    <property type="match status" value="1"/>
</dbReference>
<dbReference type="PROSITE" id="PS50826">
    <property type="entry name" value="RUN"/>
    <property type="match status" value="1"/>
</dbReference>
<dbReference type="Pfam" id="PF02759">
    <property type="entry name" value="RUN"/>
    <property type="match status" value="1"/>
</dbReference>
<accession>A0ABP0GSJ3</accession>
<name>A0ABP0GSJ3_CLALP</name>
<evidence type="ECO:0000259" key="2">
    <source>
        <dbReference type="PROSITE" id="PS50826"/>
    </source>
</evidence>
<dbReference type="SMART" id="SM00593">
    <property type="entry name" value="RUN"/>
    <property type="match status" value="1"/>
</dbReference>
<dbReference type="Gene3D" id="1.20.58.900">
    <property type="match status" value="1"/>
</dbReference>